<evidence type="ECO:0000313" key="7">
    <source>
        <dbReference type="Proteomes" id="UP000019116"/>
    </source>
</evidence>
<proteinExistence type="predicted"/>
<dbReference type="SMR" id="A0A3B6B7N7"/>
<dbReference type="OMA" id="MGMEDNV"/>
<evidence type="ECO:0000256" key="5">
    <source>
        <dbReference type="SAM" id="MobiDB-lite"/>
    </source>
</evidence>
<keyword evidence="3" id="KW-0804">Transcription</keyword>
<evidence type="ECO:0000256" key="1">
    <source>
        <dbReference type="ARBA" id="ARBA00004123"/>
    </source>
</evidence>
<dbReference type="Gramene" id="TraesROB_scaffold_077009_01G000200.1">
    <property type="protein sequence ID" value="TraesROB_scaffold_077009_01G000200.1"/>
    <property type="gene ID" value="TraesROB_scaffold_077009_01G000200"/>
</dbReference>
<evidence type="ECO:0000256" key="3">
    <source>
        <dbReference type="ARBA" id="ARBA00023163"/>
    </source>
</evidence>
<dbReference type="GO" id="GO:0003713">
    <property type="term" value="F:transcription coactivator activity"/>
    <property type="evidence" value="ECO:0000318"/>
    <property type="project" value="GO_Central"/>
</dbReference>
<dbReference type="InterPro" id="IPR024738">
    <property type="entry name" value="Hfi1/Tada1"/>
</dbReference>
<dbReference type="Proteomes" id="UP000019116">
    <property type="component" value="Chromosome 2A"/>
</dbReference>
<dbReference type="Gramene" id="TraesCAD_scaffold_081209_01G000100.1">
    <property type="protein sequence ID" value="TraesCAD_scaffold_081209_01G000100.1"/>
    <property type="gene ID" value="TraesCAD_scaffold_081209_01G000100"/>
</dbReference>
<gene>
    <name evidence="6" type="primary">LOC123190691</name>
</gene>
<dbReference type="Gramene" id="TraesARI2A03G00796850.1">
    <property type="protein sequence ID" value="TraesARI2A03G00796850.1.CDS1"/>
    <property type="gene ID" value="TraesARI2A03G00796850"/>
</dbReference>
<dbReference type="Gramene" id="TraesWEE_scaffold_007168_01G000600.1">
    <property type="protein sequence ID" value="TraesWEE_scaffold_007168_01G000600.1"/>
    <property type="gene ID" value="TraesWEE_scaffold_007168_01G000600"/>
</dbReference>
<reference evidence="6" key="2">
    <citation type="submission" date="2018-10" db="UniProtKB">
        <authorList>
            <consortium name="EnsemblPlants"/>
        </authorList>
    </citation>
    <scope>IDENTIFICATION</scope>
</reference>
<keyword evidence="4" id="KW-0539">Nucleus</keyword>
<feature type="compositionally biased region" description="Low complexity" evidence="5">
    <location>
        <begin position="13"/>
        <end position="22"/>
    </location>
</feature>
<dbReference type="Pfam" id="PF12767">
    <property type="entry name" value="SAGA-Tad1"/>
    <property type="match status" value="1"/>
</dbReference>
<sequence length="431" mass="47337">MDTVRGEAWSMAPPQQQRQPSGPRGPQPHPPQQQQQQNGRIDLRELKAQMEKRLGPDRSRRYFGYLSGYLSQKLSKPDFDKMCLLTLGRENLRLHNRLIRAVLYNVYQAQCPPPPPDVGRSVGPSGKKGSQAAGLLNSCNGDARLLQVQGSRSMGALQDHQLKDRLKHMGPNGRVEAVASHTQVVHGGSAVTENGALSSLELKRSLSFQQCEAAEPLAKHLRVDQLLPENALRQRRIVSDAAGHSAQMAKSPVRAPLGIPFCSASVGGSRKLLPPAVNAGEDHFSSCYEQGQLLNTEVLRKRMEKTAETLGLAGVTMDCAELLNNGLDSYLKNLIRSSVELKGADVRRDARKGASYKQHAHGKQINGVWLPNQVQMQSSSGQSDATNDSRSQHLISAHDFSVAMQLNPQQLGEDWPVLLEKICLRPSEEND</sequence>
<dbReference type="GO" id="GO:0006357">
    <property type="term" value="P:regulation of transcription by RNA polymerase II"/>
    <property type="evidence" value="ECO:0000318"/>
    <property type="project" value="GO_Central"/>
</dbReference>
<evidence type="ECO:0008006" key="8">
    <source>
        <dbReference type="Google" id="ProtNLM"/>
    </source>
</evidence>
<dbReference type="PaxDb" id="4565-Traes_2AL_15C637687.1"/>
<dbReference type="Gramene" id="TraesCS2A03G1167800.1">
    <property type="protein sequence ID" value="TraesCS2A03G1167800.1.CDS1"/>
    <property type="gene ID" value="TraesCS2A03G1167800"/>
</dbReference>
<dbReference type="OrthoDB" id="10264870at2759"/>
<dbReference type="Gramene" id="TraesLAC2A03G00792450.1">
    <property type="protein sequence ID" value="TraesLAC2A03G00792450.1.CDS1"/>
    <property type="gene ID" value="TraesLAC2A03G00792450"/>
</dbReference>
<dbReference type="PANTHER" id="PTHR21277">
    <property type="entry name" value="TRANSCRIPTIONAL ADAPTER 1"/>
    <property type="match status" value="1"/>
</dbReference>
<protein>
    <recommendedName>
        <fullName evidence="8">Transcriptional coactivator Hfi1/Transcriptional adapter 1</fullName>
    </recommendedName>
</protein>
<dbReference type="GO" id="GO:0000124">
    <property type="term" value="C:SAGA complex"/>
    <property type="evidence" value="ECO:0000318"/>
    <property type="project" value="GO_Central"/>
</dbReference>
<dbReference type="Gramene" id="TraesCLE_scaffold_080680_01G000200.1">
    <property type="protein sequence ID" value="TraesCLE_scaffold_080680_01G000200.1"/>
    <property type="gene ID" value="TraesCLE_scaffold_080680_01G000200"/>
</dbReference>
<dbReference type="AlphaFoldDB" id="A0A3B6B7N7"/>
<dbReference type="Gramene" id="TraesJAG2A03G00788430.1">
    <property type="protein sequence ID" value="TraesJAG2A03G00788430.1.CDS1"/>
    <property type="gene ID" value="TraesJAG2A03G00788430"/>
</dbReference>
<dbReference type="Gramene" id="TraesMAC2A03G00787270.1">
    <property type="protein sequence ID" value="TraesMAC2A03G00787270.1.CDS1"/>
    <property type="gene ID" value="TraesMAC2A03G00787270"/>
</dbReference>
<name>A0A3B6B7N7_WHEAT</name>
<evidence type="ECO:0000313" key="6">
    <source>
        <dbReference type="EnsemblPlants" id="TraesCS2A02G501500.1.cds1"/>
    </source>
</evidence>
<dbReference type="PANTHER" id="PTHR21277:SF5">
    <property type="entry name" value="TRANSCRIPTIONAL ADAPTER 1"/>
    <property type="match status" value="1"/>
</dbReference>
<dbReference type="CDD" id="cd22933">
    <property type="entry name" value="HFD_HFI1"/>
    <property type="match status" value="1"/>
</dbReference>
<keyword evidence="2" id="KW-0805">Transcription regulation</keyword>
<comment type="subcellular location">
    <subcellularLocation>
        <location evidence="1">Nucleus</location>
    </subcellularLocation>
</comment>
<feature type="region of interest" description="Disordered" evidence="5">
    <location>
        <begin position="115"/>
        <end position="134"/>
    </location>
</feature>
<dbReference type="Gramene" id="TraesSYM2A03G00796600.1">
    <property type="protein sequence ID" value="TraesSYM2A03G00796600.1.CDS1"/>
    <property type="gene ID" value="TraesSYM2A03G00796600"/>
</dbReference>
<feature type="region of interest" description="Disordered" evidence="5">
    <location>
        <begin position="1"/>
        <end position="39"/>
    </location>
</feature>
<dbReference type="Gramene" id="TraesSTA2A03G00787070.1">
    <property type="protein sequence ID" value="TraesSTA2A03G00787070.1.CDS1"/>
    <property type="gene ID" value="TraesSTA2A03G00787070"/>
</dbReference>
<dbReference type="GeneID" id="123190691"/>
<organism evidence="6">
    <name type="scientific">Triticum aestivum</name>
    <name type="common">Wheat</name>
    <dbReference type="NCBI Taxonomy" id="4565"/>
    <lineage>
        <taxon>Eukaryota</taxon>
        <taxon>Viridiplantae</taxon>
        <taxon>Streptophyta</taxon>
        <taxon>Embryophyta</taxon>
        <taxon>Tracheophyta</taxon>
        <taxon>Spermatophyta</taxon>
        <taxon>Magnoliopsida</taxon>
        <taxon>Liliopsida</taxon>
        <taxon>Poales</taxon>
        <taxon>Poaceae</taxon>
        <taxon>BOP clade</taxon>
        <taxon>Pooideae</taxon>
        <taxon>Triticodae</taxon>
        <taxon>Triticeae</taxon>
        <taxon>Triticinae</taxon>
        <taxon>Triticum</taxon>
    </lineage>
</organism>
<dbReference type="GO" id="GO:0005634">
    <property type="term" value="C:nucleus"/>
    <property type="evidence" value="ECO:0007669"/>
    <property type="project" value="UniProtKB-SubCell"/>
</dbReference>
<dbReference type="Gramene" id="TraesNOR2A03G00798440.1">
    <property type="protein sequence ID" value="TraesNOR2A03G00798440.1.CDS1"/>
    <property type="gene ID" value="TraesNOR2A03G00798440"/>
</dbReference>
<dbReference type="Gramene" id="TraesPARA_EIv1.0_0349780.1">
    <property type="protein sequence ID" value="TraesPARA_EIv1.0_0349780.1.CDS1"/>
    <property type="gene ID" value="TraesPARA_EIv1.0_0349780"/>
</dbReference>
<dbReference type="RefSeq" id="XP_044459323.1">
    <property type="nucleotide sequence ID" value="XM_044603388.1"/>
</dbReference>
<dbReference type="Gramene" id="TraesCS2A02G501500.1">
    <property type="protein sequence ID" value="TraesCS2A02G501500.1.cds1"/>
    <property type="gene ID" value="TraesCS2A02G501500"/>
</dbReference>
<dbReference type="EnsemblPlants" id="TraesCS2A02G501500.1">
    <property type="protein sequence ID" value="TraesCS2A02G501500.1.cds1"/>
    <property type="gene ID" value="TraesCS2A02G501500"/>
</dbReference>
<reference evidence="6" key="1">
    <citation type="submission" date="2018-08" db="EMBL/GenBank/DDBJ databases">
        <authorList>
            <person name="Rossello M."/>
        </authorList>
    </citation>
    <scope>NUCLEOTIDE SEQUENCE [LARGE SCALE GENOMIC DNA]</scope>
    <source>
        <strain evidence="6">cv. Chinese Spring</strain>
    </source>
</reference>
<dbReference type="STRING" id="4565.A0A3B6B7N7"/>
<dbReference type="Gramene" id="TraesLDM2A03G00791320.1">
    <property type="protein sequence ID" value="TraesLDM2A03G00791320.1.CDS1"/>
    <property type="gene ID" value="TraesLDM2A03G00791320"/>
</dbReference>
<keyword evidence="7" id="KW-1185">Reference proteome</keyword>
<evidence type="ECO:0000256" key="4">
    <source>
        <dbReference type="ARBA" id="ARBA00023242"/>
    </source>
</evidence>
<evidence type="ECO:0000256" key="2">
    <source>
        <dbReference type="ARBA" id="ARBA00023015"/>
    </source>
</evidence>
<accession>A0A3B6B7N7</accession>